<evidence type="ECO:0000256" key="6">
    <source>
        <dbReference type="ARBA" id="ARBA00023211"/>
    </source>
</evidence>
<feature type="domain" description="Peptidase M20 dimerisation" evidence="7">
    <location>
        <begin position="210"/>
        <end position="313"/>
    </location>
</feature>
<dbReference type="Gene3D" id="3.40.630.10">
    <property type="entry name" value="Zn peptidases"/>
    <property type="match status" value="1"/>
</dbReference>
<sequence>MPAFRFADRMLAQLDELGRISESPDYLCRTFLTPEHRAAHETVAQWMREAGMEVEHDSAGNLVGRYAGATPDAPVLMSGSHLDTVRNAGKYDGMLGVIAPLACVADLHRRGVRLPHTIEVVGFANEEGTRFGASMAGSRAIAGTFDPAMLETKDKQGVSMGEAYRAFGLDPAQVGSCARRPGSIAAFMELHIEQGPVLENKGLALGVVTAISGARRIRVEITGLAGHAGTVPMGQRQDALVAAAEIVTYVETRCTGTETLVGTVGMMEALPGAMNVIPGKAVFSLDIRAAEDSVRDAAADDVFAEIARVCARRNVEHKLTELYRSTATPCHPGLMDAAEAAIKTQGVPTMRLPSGAGHDAATLAPLCPVAMIFMRCTRGISHNPLEAVLAEDVELATATLLHFIENFHPVN</sequence>
<dbReference type="RefSeq" id="WP_379726075.1">
    <property type="nucleotide sequence ID" value="NZ_JBHRYJ010000002.1"/>
</dbReference>
<keyword evidence="4" id="KW-0479">Metal-binding</keyword>
<dbReference type="EMBL" id="JBHRYJ010000002">
    <property type="protein sequence ID" value="MFC3676101.1"/>
    <property type="molecule type" value="Genomic_DNA"/>
</dbReference>
<keyword evidence="5" id="KW-0378">Hydrolase</keyword>
<proteinExistence type="inferred from homology"/>
<gene>
    <name evidence="8" type="ORF">ACFOOQ_11140</name>
</gene>
<dbReference type="InterPro" id="IPR011650">
    <property type="entry name" value="Peptidase_M20_dimer"/>
</dbReference>
<dbReference type="NCBIfam" id="NF006771">
    <property type="entry name" value="PRK09290.1-5"/>
    <property type="match status" value="1"/>
</dbReference>
<evidence type="ECO:0000313" key="9">
    <source>
        <dbReference type="Proteomes" id="UP001595711"/>
    </source>
</evidence>
<comment type="cofactor">
    <cofactor evidence="1">
        <name>Mn(2+)</name>
        <dbReference type="ChEBI" id="CHEBI:29035"/>
    </cofactor>
</comment>
<comment type="subunit">
    <text evidence="3">Homodimer.</text>
</comment>
<keyword evidence="6" id="KW-0464">Manganese</keyword>
<accession>A0ABV7VH23</accession>
<reference evidence="9" key="1">
    <citation type="journal article" date="2019" name="Int. J. Syst. Evol. Microbiol.">
        <title>The Global Catalogue of Microorganisms (GCM) 10K type strain sequencing project: providing services to taxonomists for standard genome sequencing and annotation.</title>
        <authorList>
            <consortium name="The Broad Institute Genomics Platform"/>
            <consortium name="The Broad Institute Genome Sequencing Center for Infectious Disease"/>
            <person name="Wu L."/>
            <person name="Ma J."/>
        </authorList>
    </citation>
    <scope>NUCLEOTIDE SEQUENCE [LARGE SCALE GENOMIC DNA]</scope>
    <source>
        <strain evidence="9">KCTC 42182</strain>
    </source>
</reference>
<dbReference type="SUPFAM" id="SSF55031">
    <property type="entry name" value="Bacterial exopeptidase dimerisation domain"/>
    <property type="match status" value="1"/>
</dbReference>
<dbReference type="PANTHER" id="PTHR32494">
    <property type="entry name" value="ALLANTOATE DEIMINASE-RELATED"/>
    <property type="match status" value="1"/>
</dbReference>
<dbReference type="Gene3D" id="3.30.70.360">
    <property type="match status" value="1"/>
</dbReference>
<dbReference type="SUPFAM" id="SSF53187">
    <property type="entry name" value="Zn-dependent exopeptidases"/>
    <property type="match status" value="1"/>
</dbReference>
<comment type="similarity">
    <text evidence="2">Belongs to the peptidase M20 family.</text>
</comment>
<evidence type="ECO:0000256" key="3">
    <source>
        <dbReference type="ARBA" id="ARBA00011738"/>
    </source>
</evidence>
<dbReference type="Proteomes" id="UP001595711">
    <property type="component" value="Unassembled WGS sequence"/>
</dbReference>
<dbReference type="InterPro" id="IPR036264">
    <property type="entry name" value="Bact_exopeptidase_dim_dom"/>
</dbReference>
<organism evidence="8 9">
    <name type="scientific">Ferrovibrio xuzhouensis</name>
    <dbReference type="NCBI Taxonomy" id="1576914"/>
    <lineage>
        <taxon>Bacteria</taxon>
        <taxon>Pseudomonadati</taxon>
        <taxon>Pseudomonadota</taxon>
        <taxon>Alphaproteobacteria</taxon>
        <taxon>Rhodospirillales</taxon>
        <taxon>Rhodospirillaceae</taxon>
        <taxon>Ferrovibrio</taxon>
    </lineage>
</organism>
<keyword evidence="9" id="KW-1185">Reference proteome</keyword>
<evidence type="ECO:0000256" key="2">
    <source>
        <dbReference type="ARBA" id="ARBA00006153"/>
    </source>
</evidence>
<dbReference type="NCBIfam" id="TIGR01879">
    <property type="entry name" value="hydantase"/>
    <property type="match status" value="1"/>
</dbReference>
<name>A0ABV7VH23_9PROT</name>
<dbReference type="Pfam" id="PF07687">
    <property type="entry name" value="M20_dimer"/>
    <property type="match status" value="1"/>
</dbReference>
<evidence type="ECO:0000256" key="5">
    <source>
        <dbReference type="ARBA" id="ARBA00022801"/>
    </source>
</evidence>
<protein>
    <submittedName>
        <fullName evidence="8">Allantoate amidohydrolase</fullName>
    </submittedName>
</protein>
<dbReference type="InterPro" id="IPR010158">
    <property type="entry name" value="Amidase_Cbmase"/>
</dbReference>
<dbReference type="InterPro" id="IPR002933">
    <property type="entry name" value="Peptidase_M20"/>
</dbReference>
<dbReference type="CDD" id="cd03884">
    <property type="entry name" value="M20_bAS"/>
    <property type="match status" value="1"/>
</dbReference>
<dbReference type="Pfam" id="PF01546">
    <property type="entry name" value="Peptidase_M20"/>
    <property type="match status" value="1"/>
</dbReference>
<dbReference type="NCBIfam" id="NF006775">
    <property type="entry name" value="PRK09290.2-5"/>
    <property type="match status" value="1"/>
</dbReference>
<evidence type="ECO:0000313" key="8">
    <source>
        <dbReference type="EMBL" id="MFC3676101.1"/>
    </source>
</evidence>
<evidence type="ECO:0000259" key="7">
    <source>
        <dbReference type="Pfam" id="PF07687"/>
    </source>
</evidence>
<evidence type="ECO:0000256" key="4">
    <source>
        <dbReference type="ARBA" id="ARBA00022723"/>
    </source>
</evidence>
<dbReference type="PANTHER" id="PTHR32494:SF19">
    <property type="entry name" value="ALLANTOATE DEIMINASE-RELATED"/>
    <property type="match status" value="1"/>
</dbReference>
<evidence type="ECO:0000256" key="1">
    <source>
        <dbReference type="ARBA" id="ARBA00001936"/>
    </source>
</evidence>
<comment type="caution">
    <text evidence="8">The sequence shown here is derived from an EMBL/GenBank/DDBJ whole genome shotgun (WGS) entry which is preliminary data.</text>
</comment>
<dbReference type="PIRSF" id="PIRSF001235">
    <property type="entry name" value="Amidase_carbamoylase"/>
    <property type="match status" value="1"/>
</dbReference>